<dbReference type="Proteomes" id="UP001473302">
    <property type="component" value="Unassembled WGS sequence"/>
</dbReference>
<keyword evidence="2" id="KW-1185">Reference proteome</keyword>
<name>A0ABP9Z8V6_9FUNG</name>
<comment type="caution">
    <text evidence="1">The sequence shown here is derived from an EMBL/GenBank/DDBJ whole genome shotgun (WGS) entry which is preliminary data.</text>
</comment>
<evidence type="ECO:0000313" key="2">
    <source>
        <dbReference type="Proteomes" id="UP001473302"/>
    </source>
</evidence>
<reference evidence="1 2" key="1">
    <citation type="submission" date="2024-04" db="EMBL/GenBank/DDBJ databases">
        <title>genome sequences of Mucor flavus KT1a and Helicostylum pulchrum KT1b strains isolated from the surface of a dry-aged beef.</title>
        <authorList>
            <person name="Toyotome T."/>
            <person name="Hosono M."/>
            <person name="Torimaru M."/>
            <person name="Fukuda K."/>
            <person name="Mikami N."/>
        </authorList>
    </citation>
    <scope>NUCLEOTIDE SEQUENCE [LARGE SCALE GENOMIC DNA]</scope>
    <source>
        <strain evidence="1 2">KT1a</strain>
    </source>
</reference>
<organism evidence="1 2">
    <name type="scientific">Mucor flavus</name>
    <dbReference type="NCBI Taxonomy" id="439312"/>
    <lineage>
        <taxon>Eukaryota</taxon>
        <taxon>Fungi</taxon>
        <taxon>Fungi incertae sedis</taxon>
        <taxon>Mucoromycota</taxon>
        <taxon>Mucoromycotina</taxon>
        <taxon>Mucoromycetes</taxon>
        <taxon>Mucorales</taxon>
        <taxon>Mucorineae</taxon>
        <taxon>Mucoraceae</taxon>
        <taxon>Mucor</taxon>
    </lineage>
</organism>
<dbReference type="EMBL" id="BAABUK010000026">
    <property type="protein sequence ID" value="GAA5815539.1"/>
    <property type="molecule type" value="Genomic_DNA"/>
</dbReference>
<evidence type="ECO:0000313" key="1">
    <source>
        <dbReference type="EMBL" id="GAA5815539.1"/>
    </source>
</evidence>
<accession>A0ABP9Z8V6</accession>
<proteinExistence type="predicted"/>
<gene>
    <name evidence="1" type="ORF">MFLAVUS_009051</name>
</gene>
<sequence length="200" mass="22564">MLEDRNNLLELEGQLSNTESYSAPKLTSLPTTSSSAKIEMRNVKEIIFNHAKELHRLYQRGDDLSTEQLEAMSKGETVPENKTESKTNLYHDRTNVVGFKTDLRILVDFDEEEFDLVCGEGCLRDATDKKVGSDMSKLAREGKESICHMISESGIESDDDGQDKQEECTPKADVYGFIKTKTGWFSTVANAEFTTHPYHI</sequence>
<protein>
    <submittedName>
        <fullName evidence="1">Uncharacterized protein</fullName>
    </submittedName>
</protein>